<gene>
    <name evidence="2" type="ORF">FNM00_05025</name>
</gene>
<dbReference type="OrthoDB" id="4281720at2"/>
<proteinExistence type="predicted"/>
<dbReference type="Pfam" id="PF13276">
    <property type="entry name" value="HTH_21"/>
    <property type="match status" value="1"/>
</dbReference>
<dbReference type="Proteomes" id="UP000316988">
    <property type="component" value="Unassembled WGS sequence"/>
</dbReference>
<dbReference type="PANTHER" id="PTHR46889">
    <property type="entry name" value="TRANSPOSASE INSF FOR INSERTION SEQUENCE IS3B-RELATED"/>
    <property type="match status" value="1"/>
</dbReference>
<dbReference type="EMBL" id="VLNT01000002">
    <property type="protein sequence ID" value="TSD65783.1"/>
    <property type="molecule type" value="Genomic_DNA"/>
</dbReference>
<sequence length="100" mass="10943">MAAAGAPVRVPVAVACRVLGLSPQGYYQWLKDPVSQRDYDDAHLIDVLLEVHADDPTLGYRFLTDELADEHGITVGENRVHRLCQVAGITASHHKGVMQP</sequence>
<keyword evidence="3" id="KW-1185">Reference proteome</keyword>
<accession>A0A554SHG2</accession>
<dbReference type="InterPro" id="IPR050900">
    <property type="entry name" value="Transposase_IS3/IS150/IS904"/>
</dbReference>
<dbReference type="AlphaFoldDB" id="A0A554SHG2"/>
<reference evidence="2 3" key="1">
    <citation type="submission" date="2019-07" db="EMBL/GenBank/DDBJ databases">
        <authorList>
            <person name="Zhao L.H."/>
        </authorList>
    </citation>
    <scope>NUCLEOTIDE SEQUENCE [LARGE SCALE GENOMIC DNA]</scope>
    <source>
        <strain evidence="2 3">Co35</strain>
    </source>
</reference>
<dbReference type="PANTHER" id="PTHR46889:SF4">
    <property type="entry name" value="TRANSPOSASE INSO FOR INSERTION SEQUENCE ELEMENT IS911B-RELATED"/>
    <property type="match status" value="1"/>
</dbReference>
<feature type="domain" description="HTH-like" evidence="1">
    <location>
        <begin position="40"/>
        <end position="94"/>
    </location>
</feature>
<evidence type="ECO:0000313" key="3">
    <source>
        <dbReference type="Proteomes" id="UP000316988"/>
    </source>
</evidence>
<organism evidence="2 3">
    <name type="scientific">Aeromicrobium piscarium</name>
    <dbReference type="NCBI Taxonomy" id="2590901"/>
    <lineage>
        <taxon>Bacteria</taxon>
        <taxon>Bacillati</taxon>
        <taxon>Actinomycetota</taxon>
        <taxon>Actinomycetes</taxon>
        <taxon>Propionibacteriales</taxon>
        <taxon>Nocardioidaceae</taxon>
        <taxon>Aeromicrobium</taxon>
    </lineage>
</organism>
<protein>
    <submittedName>
        <fullName evidence="2">Transposase</fullName>
    </submittedName>
</protein>
<evidence type="ECO:0000313" key="2">
    <source>
        <dbReference type="EMBL" id="TSD65783.1"/>
    </source>
</evidence>
<comment type="caution">
    <text evidence="2">The sequence shown here is derived from an EMBL/GenBank/DDBJ whole genome shotgun (WGS) entry which is preliminary data.</text>
</comment>
<evidence type="ECO:0000259" key="1">
    <source>
        <dbReference type="Pfam" id="PF13276"/>
    </source>
</evidence>
<name>A0A554SHG2_9ACTN</name>
<dbReference type="InterPro" id="IPR025948">
    <property type="entry name" value="HTH-like_dom"/>
</dbReference>